<proteinExistence type="predicted"/>
<evidence type="ECO:0000313" key="1">
    <source>
        <dbReference type="EMBL" id="MBW61783.1"/>
    </source>
</evidence>
<dbReference type="EMBL" id="GGFJ01012642">
    <property type="protein sequence ID" value="MBW61783.1"/>
    <property type="molecule type" value="Transcribed_RNA"/>
</dbReference>
<name>A0A2M4C8X9_9DIPT</name>
<accession>A0A2M4C8X9</accession>
<protein>
    <submittedName>
        <fullName evidence="1">Putative secreted protein</fullName>
    </submittedName>
</protein>
<dbReference type="AlphaFoldDB" id="A0A2M4C8X9"/>
<organism evidence="1">
    <name type="scientific">Anopheles marajoara</name>
    <dbReference type="NCBI Taxonomy" id="58244"/>
    <lineage>
        <taxon>Eukaryota</taxon>
        <taxon>Metazoa</taxon>
        <taxon>Ecdysozoa</taxon>
        <taxon>Arthropoda</taxon>
        <taxon>Hexapoda</taxon>
        <taxon>Insecta</taxon>
        <taxon>Pterygota</taxon>
        <taxon>Neoptera</taxon>
        <taxon>Endopterygota</taxon>
        <taxon>Diptera</taxon>
        <taxon>Nematocera</taxon>
        <taxon>Culicoidea</taxon>
        <taxon>Culicidae</taxon>
        <taxon>Anophelinae</taxon>
        <taxon>Anopheles</taxon>
    </lineage>
</organism>
<reference evidence="1" key="1">
    <citation type="submission" date="2018-01" db="EMBL/GenBank/DDBJ databases">
        <title>An insight into the sialome of Amazonian anophelines.</title>
        <authorList>
            <person name="Ribeiro J.M."/>
            <person name="Scarpassa V."/>
            <person name="Calvo E."/>
        </authorList>
    </citation>
    <scope>NUCLEOTIDE SEQUENCE</scope>
    <source>
        <tissue evidence="1">Salivary glands</tissue>
    </source>
</reference>
<sequence length="98" mass="11067">MSMVPNWMRQQRSVYIMTVLAATLRPVRPVGFVQSQKESCWTIDQSRHMIVYSNCADLLSCPADAAHWTLISFPDFVSETRSEFQSANGGIRHFSAGL</sequence>